<dbReference type="AlphaFoldDB" id="A0A1B1A9Y0"/>
<keyword evidence="1" id="KW-0472">Membrane</keyword>
<name>A0A1B1A9Y0_9RHOB</name>
<feature type="transmembrane region" description="Helical" evidence="1">
    <location>
        <begin position="5"/>
        <end position="25"/>
    </location>
</feature>
<accession>A0A1B1A9Y0</accession>
<protein>
    <recommendedName>
        <fullName evidence="2">Serine aminopeptidase S33 domain-containing protein</fullName>
    </recommendedName>
</protein>
<proteinExistence type="predicted"/>
<organism evidence="3 4">
    <name type="scientific">Tritonibacter mobilis F1926</name>
    <dbReference type="NCBI Taxonomy" id="1265309"/>
    <lineage>
        <taxon>Bacteria</taxon>
        <taxon>Pseudomonadati</taxon>
        <taxon>Pseudomonadota</taxon>
        <taxon>Alphaproteobacteria</taxon>
        <taxon>Rhodobacterales</taxon>
        <taxon>Paracoccaceae</taxon>
        <taxon>Tritonibacter</taxon>
    </lineage>
</organism>
<dbReference type="PANTHER" id="PTHR43265">
    <property type="entry name" value="ESTERASE ESTD"/>
    <property type="match status" value="1"/>
</dbReference>
<evidence type="ECO:0000313" key="3">
    <source>
        <dbReference type="EMBL" id="ANP43318.1"/>
    </source>
</evidence>
<evidence type="ECO:0000259" key="2">
    <source>
        <dbReference type="Pfam" id="PF12146"/>
    </source>
</evidence>
<dbReference type="OrthoDB" id="9765647at2"/>
<dbReference type="InterPro" id="IPR029058">
    <property type="entry name" value="AB_hydrolase_fold"/>
</dbReference>
<dbReference type="EMBL" id="CP015231">
    <property type="protein sequence ID" value="ANP43318.1"/>
    <property type="molecule type" value="Genomic_DNA"/>
</dbReference>
<dbReference type="RefSeq" id="WP_005613691.1">
    <property type="nucleotide sequence ID" value="NZ_CP015231.1"/>
</dbReference>
<dbReference type="SUPFAM" id="SSF53474">
    <property type="entry name" value="alpha/beta-Hydrolases"/>
    <property type="match status" value="1"/>
</dbReference>
<dbReference type="PANTHER" id="PTHR43265:SF1">
    <property type="entry name" value="ESTERASE ESTD"/>
    <property type="match status" value="1"/>
</dbReference>
<feature type="domain" description="Serine aminopeptidase S33" evidence="2">
    <location>
        <begin position="56"/>
        <end position="288"/>
    </location>
</feature>
<dbReference type="GO" id="GO:0052689">
    <property type="term" value="F:carboxylic ester hydrolase activity"/>
    <property type="evidence" value="ECO:0007669"/>
    <property type="project" value="TreeGrafter"/>
</dbReference>
<dbReference type="Pfam" id="PF12146">
    <property type="entry name" value="Hydrolase_4"/>
    <property type="match status" value="1"/>
</dbReference>
<geneLocation type="plasmid" evidence="3 4">
    <name>unnamed1</name>
</geneLocation>
<keyword evidence="1" id="KW-1133">Transmembrane helix</keyword>
<keyword evidence="1" id="KW-0812">Transmembrane</keyword>
<evidence type="ECO:0000256" key="1">
    <source>
        <dbReference type="SAM" id="Phobius"/>
    </source>
</evidence>
<keyword evidence="3" id="KW-0614">Plasmid</keyword>
<dbReference type="KEGG" id="rmb:K529_021415"/>
<dbReference type="InterPro" id="IPR022742">
    <property type="entry name" value="Hydrolase_4"/>
</dbReference>
<dbReference type="GeneID" id="28252452"/>
<dbReference type="Gene3D" id="3.40.50.1820">
    <property type="entry name" value="alpha/beta hydrolase"/>
    <property type="match status" value="1"/>
</dbReference>
<gene>
    <name evidence="3" type="ORF">K529_021415</name>
</gene>
<dbReference type="Proteomes" id="UP000013243">
    <property type="component" value="Plasmid unnamed1"/>
</dbReference>
<dbReference type="InterPro" id="IPR053145">
    <property type="entry name" value="AB_hydrolase_Est10"/>
</dbReference>
<reference evidence="3 4" key="1">
    <citation type="journal article" date="2016" name="ISME J.">
        <title>Global occurrence and heterogeneity of the Roseobacter-clade species Ruegeria mobilis.</title>
        <authorList>
            <person name="Sonnenschein E."/>
            <person name="Gram L."/>
        </authorList>
    </citation>
    <scope>NUCLEOTIDE SEQUENCE [LARGE SCALE GENOMIC DNA]</scope>
    <source>
        <strain evidence="3 4">F1926</strain>
        <plasmid evidence="3 4">unnamed1</plasmid>
    </source>
</reference>
<evidence type="ECO:0000313" key="4">
    <source>
        <dbReference type="Proteomes" id="UP000013243"/>
    </source>
</evidence>
<sequence>MKRRIFIGAGVVACLLAALVFWRLVDHDLGWRNSAAFQFRTLEGEVSGTLWLPDDAPRAAIVLVHGDGPQDRTSNGGYAPLINTLLDRGIAVAAWDKPGIGASAGDWLMQSMADRAMETRVALAELDLRFENIRVGAMGFSQAGWVLPQLEPEVADFLVLVGPAVSWQAQGAYYTRTRLVREGRGTEEIEQRLRDAAKQDEILFSADRPPADLPEDMTPARWRFIRINRTVDASADLAAQTLPVLAIWGAKDLNVDAQADAAAYRDLLADRAAGTQIQLWPEATHGLLRAGPYNYQLVDEWPWHAKLRFFFEGRHAFAPGALDMISDWILAQSADDP</sequence>